<evidence type="ECO:0000313" key="4">
    <source>
        <dbReference type="EMBL" id="OSC31774.1"/>
    </source>
</evidence>
<keyword evidence="1" id="KW-0805">Transcription regulation</keyword>
<dbReference type="InterPro" id="IPR000792">
    <property type="entry name" value="Tscrpt_reg_LuxR_C"/>
</dbReference>
<sequence length="398" mass="42998">MTVKNAPSSEIAGCLEEARDILRGAITFVGDDVIRNGSADWDVVAADQMLTLIRTALVGRLDLMEQQSESQNYLKISALLMRAMQLQLALKDALLARRDQQINAAHEAIRGLRELRSLAALAEGAPQQAYKIGFTRVLFSRLEGGVWHARSAFAGEDRNLAATMVAAGKSNPRRLTNVLPEHEMVRRGTPILVRDAAANPRVYPELNEVTRSAGYVAAPVFSWGQAVGLLHADHHTGIQGVCEFDRGILGAFAEGLGITLERNAMLERLRSMREAAGAYLSTANALADDFTIDVMDLAGVGTPTVERMVERPLLQADGPRGGQDPLAELTSREREVLRALATGRTNAQIGASLFVTEGTVKSHVKRILRKIGASNRTEAVAKFHRARLGTGDPSGVAP</sequence>
<comment type="caution">
    <text evidence="4">The sequence shown here is derived from an EMBL/GenBank/DDBJ whole genome shotgun (WGS) entry which is preliminary data.</text>
</comment>
<dbReference type="CDD" id="cd06170">
    <property type="entry name" value="LuxR_C_like"/>
    <property type="match status" value="1"/>
</dbReference>
<dbReference type="EMBL" id="NCXO01000042">
    <property type="protein sequence ID" value="OSC31774.1"/>
    <property type="molecule type" value="Genomic_DNA"/>
</dbReference>
<keyword evidence="2" id="KW-0238">DNA-binding</keyword>
<dbReference type="PRINTS" id="PR00038">
    <property type="entry name" value="HTHLUXR"/>
</dbReference>
<evidence type="ECO:0000256" key="3">
    <source>
        <dbReference type="ARBA" id="ARBA00023163"/>
    </source>
</evidence>
<dbReference type="Gene3D" id="1.10.10.10">
    <property type="entry name" value="Winged helix-like DNA-binding domain superfamily/Winged helix DNA-binding domain"/>
    <property type="match status" value="1"/>
</dbReference>
<dbReference type="PROSITE" id="PS50043">
    <property type="entry name" value="HTH_LUXR_2"/>
    <property type="match status" value="1"/>
</dbReference>
<dbReference type="GO" id="GO:0003677">
    <property type="term" value="F:DNA binding"/>
    <property type="evidence" value="ECO:0007669"/>
    <property type="project" value="UniProtKB-KW"/>
</dbReference>
<dbReference type="InterPro" id="IPR036388">
    <property type="entry name" value="WH-like_DNA-bd_sf"/>
</dbReference>
<reference evidence="4 5" key="1">
    <citation type="submission" date="2017-04" db="EMBL/GenBank/DDBJ databases">
        <title>The new phylogeny of genus Mycobacterium.</title>
        <authorList>
            <person name="Tortoli E."/>
            <person name="Trovato A."/>
            <person name="Cirillo D.M."/>
        </authorList>
    </citation>
    <scope>NUCLEOTIDE SEQUENCE [LARGE SCALE GENOMIC DNA]</scope>
    <source>
        <strain evidence="4 5">KCTC 19819</strain>
    </source>
</reference>
<proteinExistence type="predicted"/>
<dbReference type="PANTHER" id="PTHR44688:SF16">
    <property type="entry name" value="DNA-BINDING TRANSCRIPTIONAL ACTIVATOR DEVR_DOSR"/>
    <property type="match status" value="1"/>
</dbReference>
<dbReference type="InterPro" id="IPR029016">
    <property type="entry name" value="GAF-like_dom_sf"/>
</dbReference>
<accession>A0A7I7S7H0</accession>
<dbReference type="PANTHER" id="PTHR44688">
    <property type="entry name" value="DNA-BINDING TRANSCRIPTIONAL ACTIVATOR DEVR_DOSR"/>
    <property type="match status" value="1"/>
</dbReference>
<keyword evidence="3" id="KW-0804">Transcription</keyword>
<dbReference type="OrthoDB" id="161302at2"/>
<evidence type="ECO:0000256" key="1">
    <source>
        <dbReference type="ARBA" id="ARBA00023015"/>
    </source>
</evidence>
<dbReference type="SMART" id="SM00421">
    <property type="entry name" value="HTH_LUXR"/>
    <property type="match status" value="1"/>
</dbReference>
<dbReference type="SUPFAM" id="SSF46894">
    <property type="entry name" value="C-terminal effector domain of the bipartite response regulators"/>
    <property type="match status" value="1"/>
</dbReference>
<organism evidence="4 5">
    <name type="scientific">Mycolicibacillus koreensis</name>
    <dbReference type="NCBI Taxonomy" id="1069220"/>
    <lineage>
        <taxon>Bacteria</taxon>
        <taxon>Bacillati</taxon>
        <taxon>Actinomycetota</taxon>
        <taxon>Actinomycetes</taxon>
        <taxon>Mycobacteriales</taxon>
        <taxon>Mycobacteriaceae</taxon>
        <taxon>Mycolicibacillus</taxon>
    </lineage>
</organism>
<dbReference type="Gene3D" id="3.30.450.40">
    <property type="match status" value="1"/>
</dbReference>
<gene>
    <name evidence="4" type="ORF">B8W67_15965</name>
</gene>
<name>A0A7I7S7H0_9MYCO</name>
<dbReference type="AlphaFoldDB" id="A0A7I7S7H0"/>
<evidence type="ECO:0000256" key="2">
    <source>
        <dbReference type="ARBA" id="ARBA00023125"/>
    </source>
</evidence>
<evidence type="ECO:0000313" key="5">
    <source>
        <dbReference type="Proteomes" id="UP000193577"/>
    </source>
</evidence>
<dbReference type="SUPFAM" id="SSF55781">
    <property type="entry name" value="GAF domain-like"/>
    <property type="match status" value="1"/>
</dbReference>
<dbReference type="RefSeq" id="WP_069393671.1">
    <property type="nucleotide sequence ID" value="NZ_AP022594.1"/>
</dbReference>
<dbReference type="GO" id="GO:0006355">
    <property type="term" value="P:regulation of DNA-templated transcription"/>
    <property type="evidence" value="ECO:0007669"/>
    <property type="project" value="InterPro"/>
</dbReference>
<protein>
    <submittedName>
        <fullName evidence="4">Uncharacterized protein</fullName>
    </submittedName>
</protein>
<dbReference type="PROSITE" id="PS00622">
    <property type="entry name" value="HTH_LUXR_1"/>
    <property type="match status" value="1"/>
</dbReference>
<dbReference type="Proteomes" id="UP000193577">
    <property type="component" value="Unassembled WGS sequence"/>
</dbReference>
<dbReference type="Pfam" id="PF00196">
    <property type="entry name" value="GerE"/>
    <property type="match status" value="1"/>
</dbReference>
<keyword evidence="5" id="KW-1185">Reference proteome</keyword>
<dbReference type="InterPro" id="IPR016032">
    <property type="entry name" value="Sig_transdc_resp-reg_C-effctor"/>
</dbReference>